<dbReference type="OrthoDB" id="2406834at2759"/>
<dbReference type="Proteomes" id="UP000177622">
    <property type="component" value="Unassembled WGS sequence"/>
</dbReference>
<evidence type="ECO:0000313" key="2">
    <source>
        <dbReference type="Proteomes" id="UP000177622"/>
    </source>
</evidence>
<protein>
    <submittedName>
        <fullName evidence="1">Uncharacterized protein</fullName>
    </submittedName>
</protein>
<sequence>MPADVNDVDLLTGLKAARTAPSTSTSRPTKMAYLLLDVQLHRIASKINEHVSSYQHTVRFDTGKLEAKVTSVREMCDARYQSDTEEPLAIHHQANLHILYNLFESPDFKPYNWYTIGLGSFHAFHAGGTLAAVVFNPECYSEYEEIKNLLDLSLRMFASLSIHSALCAKAVPILQQIVKPPQ</sequence>
<reference evidence="1 2" key="1">
    <citation type="journal article" date="2016" name="Sci. Rep.">
        <title>Penicillium arizonense, a new, genome sequenced fungal species, reveals a high chemical diversity in secreted metabolites.</title>
        <authorList>
            <person name="Grijseels S."/>
            <person name="Nielsen J.C."/>
            <person name="Randelovic M."/>
            <person name="Nielsen J."/>
            <person name="Nielsen K.F."/>
            <person name="Workman M."/>
            <person name="Frisvad J.C."/>
        </authorList>
    </citation>
    <scope>NUCLEOTIDE SEQUENCE [LARGE SCALE GENOMIC DNA]</scope>
    <source>
        <strain evidence="1 2">CBS 141311</strain>
    </source>
</reference>
<evidence type="ECO:0000313" key="1">
    <source>
        <dbReference type="EMBL" id="OGE50802.1"/>
    </source>
</evidence>
<name>A0A1F5LC76_PENAI</name>
<proteinExistence type="predicted"/>
<comment type="caution">
    <text evidence="1">The sequence shown here is derived from an EMBL/GenBank/DDBJ whole genome shotgun (WGS) entry which is preliminary data.</text>
</comment>
<dbReference type="AlphaFoldDB" id="A0A1F5LC76"/>
<dbReference type="EMBL" id="LXJU01000015">
    <property type="protein sequence ID" value="OGE50802.1"/>
    <property type="molecule type" value="Genomic_DNA"/>
</dbReference>
<gene>
    <name evidence="1" type="ORF">PENARI_c015G05721</name>
</gene>
<dbReference type="RefSeq" id="XP_022486248.1">
    <property type="nucleotide sequence ID" value="XM_022633783.1"/>
</dbReference>
<dbReference type="STRING" id="1835702.A0A1F5LC76"/>
<keyword evidence="2" id="KW-1185">Reference proteome</keyword>
<accession>A0A1F5LC76</accession>
<organism evidence="1 2">
    <name type="scientific">Penicillium arizonense</name>
    <dbReference type="NCBI Taxonomy" id="1835702"/>
    <lineage>
        <taxon>Eukaryota</taxon>
        <taxon>Fungi</taxon>
        <taxon>Dikarya</taxon>
        <taxon>Ascomycota</taxon>
        <taxon>Pezizomycotina</taxon>
        <taxon>Eurotiomycetes</taxon>
        <taxon>Eurotiomycetidae</taxon>
        <taxon>Eurotiales</taxon>
        <taxon>Aspergillaceae</taxon>
        <taxon>Penicillium</taxon>
    </lineage>
</organism>
<dbReference type="GeneID" id="34578517"/>